<dbReference type="OrthoDB" id="3828886at2"/>
<sequence>MRSTALLALLLVSSCGASVGSGGQPPCTEIGVRVGIGVDIGAGLAAEAATLRTCWGGSCRTYPIELFQSTAATDSTCAGERPDDVCSARLRPTGGQHGFADIADLPQRPVEVTLTVTGGDGERLAHRTLSVTPTPQYPNGPDCGAGGPQANLVVDSRGRISERA</sequence>
<dbReference type="EMBL" id="CM001439">
    <property type="protein sequence ID" value="EHR53320.1"/>
    <property type="molecule type" value="Genomic_DNA"/>
</dbReference>
<keyword evidence="1" id="KW-0732">Signal</keyword>
<protein>
    <recommendedName>
        <fullName evidence="4">Secreted protein</fullName>
    </recommendedName>
</protein>
<dbReference type="Proteomes" id="UP000004926">
    <property type="component" value="Chromosome"/>
</dbReference>
<dbReference type="PROSITE" id="PS51257">
    <property type="entry name" value="PROKAR_LIPOPROTEIN"/>
    <property type="match status" value="1"/>
</dbReference>
<organism evidence="2 3">
    <name type="scientific">Saccharomonospora marina XMU15</name>
    <dbReference type="NCBI Taxonomy" id="882083"/>
    <lineage>
        <taxon>Bacteria</taxon>
        <taxon>Bacillati</taxon>
        <taxon>Actinomycetota</taxon>
        <taxon>Actinomycetes</taxon>
        <taxon>Pseudonocardiales</taxon>
        <taxon>Pseudonocardiaceae</taxon>
        <taxon>Saccharomonospora</taxon>
    </lineage>
</organism>
<evidence type="ECO:0000313" key="3">
    <source>
        <dbReference type="Proteomes" id="UP000004926"/>
    </source>
</evidence>
<dbReference type="RefSeq" id="WP_009156696.1">
    <property type="nucleotide sequence ID" value="NZ_CM001439.1"/>
</dbReference>
<dbReference type="STRING" id="882083.SacmaDRAFT_5154"/>
<dbReference type="HOGENOM" id="CLU_135451_0_0_11"/>
<feature type="chain" id="PRO_5003600614" description="Secreted protein" evidence="1">
    <location>
        <begin position="18"/>
        <end position="164"/>
    </location>
</feature>
<dbReference type="eggNOG" id="ENOG5033AXX">
    <property type="taxonomic scope" value="Bacteria"/>
</dbReference>
<accession>H5X449</accession>
<feature type="signal peptide" evidence="1">
    <location>
        <begin position="1"/>
        <end position="17"/>
    </location>
</feature>
<evidence type="ECO:0000256" key="1">
    <source>
        <dbReference type="SAM" id="SignalP"/>
    </source>
</evidence>
<evidence type="ECO:0008006" key="4">
    <source>
        <dbReference type="Google" id="ProtNLM"/>
    </source>
</evidence>
<evidence type="ECO:0000313" key="2">
    <source>
        <dbReference type="EMBL" id="EHR53320.1"/>
    </source>
</evidence>
<dbReference type="AlphaFoldDB" id="H5X449"/>
<gene>
    <name evidence="2" type="ORF">SacmaDRAFT_5154</name>
</gene>
<name>H5X449_9PSEU</name>
<keyword evidence="3" id="KW-1185">Reference proteome</keyword>
<proteinExistence type="predicted"/>
<reference evidence="2 3" key="1">
    <citation type="journal article" date="2012" name="Stand. Genomic Sci.">
        <title>Genome sequence of the ocean sediment bacterium Saccharomonospora marina type strain (XMU15(T)).</title>
        <authorList>
            <person name="Klenk H.P."/>
            <person name="Lu M."/>
            <person name="Lucas S."/>
            <person name="Lapidus A."/>
            <person name="Copeland A."/>
            <person name="Pitluck S."/>
            <person name="Goodwin L.A."/>
            <person name="Han C."/>
            <person name="Tapia R."/>
            <person name="Brambilla E.M."/>
            <person name="Potter G."/>
            <person name="Land M."/>
            <person name="Ivanova N."/>
            <person name="Rohde M."/>
            <person name="Goker M."/>
            <person name="Detter J.C."/>
            <person name="Li W.J."/>
            <person name="Kyrpides N.C."/>
            <person name="Woyke T."/>
        </authorList>
    </citation>
    <scope>NUCLEOTIDE SEQUENCE [LARGE SCALE GENOMIC DNA]</scope>
    <source>
        <strain evidence="2 3">XMU15</strain>
    </source>
</reference>